<gene>
    <name evidence="1" type="ORF">CPELLU_LOCUS10839</name>
</gene>
<evidence type="ECO:0000313" key="1">
    <source>
        <dbReference type="EMBL" id="CAG8681902.1"/>
    </source>
</evidence>
<protein>
    <submittedName>
        <fullName evidence="1">4532_t:CDS:1</fullName>
    </submittedName>
</protein>
<organism evidence="1 2">
    <name type="scientific">Cetraspora pellucida</name>
    <dbReference type="NCBI Taxonomy" id="1433469"/>
    <lineage>
        <taxon>Eukaryota</taxon>
        <taxon>Fungi</taxon>
        <taxon>Fungi incertae sedis</taxon>
        <taxon>Mucoromycota</taxon>
        <taxon>Glomeromycotina</taxon>
        <taxon>Glomeromycetes</taxon>
        <taxon>Diversisporales</taxon>
        <taxon>Gigasporaceae</taxon>
        <taxon>Cetraspora</taxon>
    </lineage>
</organism>
<reference evidence="1" key="1">
    <citation type="submission" date="2021-06" db="EMBL/GenBank/DDBJ databases">
        <authorList>
            <person name="Kallberg Y."/>
            <person name="Tangrot J."/>
            <person name="Rosling A."/>
        </authorList>
    </citation>
    <scope>NUCLEOTIDE SEQUENCE</scope>
    <source>
        <strain evidence="1">FL966</strain>
    </source>
</reference>
<proteinExistence type="predicted"/>
<dbReference type="Proteomes" id="UP000789759">
    <property type="component" value="Unassembled WGS sequence"/>
</dbReference>
<keyword evidence="2" id="KW-1185">Reference proteome</keyword>
<sequence length="133" mass="14833">MTFLGLTRAFGGDGSVAYCDFVGLSKRRSLTVNGRFTWEEISGNVTRVNGNCITGFDDPDINDYTFCLEDKYGGIIFDLSENIHKCVEVVSPGITPYQEDFKNGIMKPANIINSRFVIRCKDEKIGYGLVKRA</sequence>
<comment type="caution">
    <text evidence="1">The sequence shown here is derived from an EMBL/GenBank/DDBJ whole genome shotgun (WGS) entry which is preliminary data.</text>
</comment>
<accession>A0A9N9ELL8</accession>
<dbReference type="OrthoDB" id="2427707at2759"/>
<dbReference type="AlphaFoldDB" id="A0A9N9ELL8"/>
<dbReference type="EMBL" id="CAJVQA010009179">
    <property type="protein sequence ID" value="CAG8681902.1"/>
    <property type="molecule type" value="Genomic_DNA"/>
</dbReference>
<evidence type="ECO:0000313" key="2">
    <source>
        <dbReference type="Proteomes" id="UP000789759"/>
    </source>
</evidence>
<name>A0A9N9ELL8_9GLOM</name>